<protein>
    <submittedName>
        <fullName evidence="1">Uncharacterized protein</fullName>
    </submittedName>
</protein>
<evidence type="ECO:0000313" key="1">
    <source>
        <dbReference type="EMBL" id="PAV93259.1"/>
    </source>
</evidence>
<comment type="caution">
    <text evidence="1">The sequence shown here is derived from an EMBL/GenBank/DDBJ whole genome shotgun (WGS) entry which is preliminary data.</text>
</comment>
<dbReference type="EMBL" id="LIAE01005546">
    <property type="protein sequence ID" value="PAV93259.1"/>
    <property type="molecule type" value="Genomic_DNA"/>
</dbReference>
<gene>
    <name evidence="1" type="ORF">WR25_18101</name>
</gene>
<evidence type="ECO:0000313" key="2">
    <source>
        <dbReference type="Proteomes" id="UP000218231"/>
    </source>
</evidence>
<name>A0A2A2M4A9_9BILA</name>
<dbReference type="AlphaFoldDB" id="A0A2A2M4A9"/>
<reference evidence="1 2" key="1">
    <citation type="journal article" date="2017" name="Curr. Biol.">
        <title>Genome architecture and evolution of a unichromosomal asexual nematode.</title>
        <authorList>
            <person name="Fradin H."/>
            <person name="Zegar C."/>
            <person name="Gutwein M."/>
            <person name="Lucas J."/>
            <person name="Kovtun M."/>
            <person name="Corcoran D."/>
            <person name="Baugh L.R."/>
            <person name="Kiontke K."/>
            <person name="Gunsalus K."/>
            <person name="Fitch D.H."/>
            <person name="Piano F."/>
        </authorList>
    </citation>
    <scope>NUCLEOTIDE SEQUENCE [LARGE SCALE GENOMIC DNA]</scope>
    <source>
        <strain evidence="1">PF1309</strain>
    </source>
</reference>
<sequence>MPEARGSGRSGRCVTFGMRPCASGPREWPFAPRGARDRGVIGVDRRKAIVTPDSFRGPLCGEGDGWSLLRCPRRPVDPGTSPG</sequence>
<organism evidence="1 2">
    <name type="scientific">Diploscapter pachys</name>
    <dbReference type="NCBI Taxonomy" id="2018661"/>
    <lineage>
        <taxon>Eukaryota</taxon>
        <taxon>Metazoa</taxon>
        <taxon>Ecdysozoa</taxon>
        <taxon>Nematoda</taxon>
        <taxon>Chromadorea</taxon>
        <taxon>Rhabditida</taxon>
        <taxon>Rhabditina</taxon>
        <taxon>Rhabditomorpha</taxon>
        <taxon>Rhabditoidea</taxon>
        <taxon>Rhabditidae</taxon>
        <taxon>Diploscapter</taxon>
    </lineage>
</organism>
<dbReference type="Proteomes" id="UP000218231">
    <property type="component" value="Unassembled WGS sequence"/>
</dbReference>
<accession>A0A2A2M4A9</accession>
<keyword evidence="2" id="KW-1185">Reference proteome</keyword>
<proteinExistence type="predicted"/>